<evidence type="ECO:0000313" key="11">
    <source>
        <dbReference type="Proteomes" id="UP000027920"/>
    </source>
</evidence>
<feature type="transmembrane region" description="Helical" evidence="8">
    <location>
        <begin position="94"/>
        <end position="118"/>
    </location>
</feature>
<dbReference type="CDD" id="cd17323">
    <property type="entry name" value="MFS_Tpo1_MDR_like"/>
    <property type="match status" value="1"/>
</dbReference>
<evidence type="ECO:0000256" key="6">
    <source>
        <dbReference type="ARBA" id="ARBA00023136"/>
    </source>
</evidence>
<keyword evidence="4 8" id="KW-0812">Transmembrane</keyword>
<dbReference type="OrthoDB" id="446368at2759"/>
<organism evidence="10 11">
    <name type="scientific">Exophiala aquamarina CBS 119918</name>
    <dbReference type="NCBI Taxonomy" id="1182545"/>
    <lineage>
        <taxon>Eukaryota</taxon>
        <taxon>Fungi</taxon>
        <taxon>Dikarya</taxon>
        <taxon>Ascomycota</taxon>
        <taxon>Pezizomycotina</taxon>
        <taxon>Eurotiomycetes</taxon>
        <taxon>Chaetothyriomycetidae</taxon>
        <taxon>Chaetothyriales</taxon>
        <taxon>Herpotrichiellaceae</taxon>
        <taxon>Exophiala</taxon>
    </lineage>
</organism>
<feature type="transmembrane region" description="Helical" evidence="8">
    <location>
        <begin position="221"/>
        <end position="244"/>
    </location>
</feature>
<name>A0A072Q6R0_9EURO</name>
<dbReference type="GO" id="GO:0022857">
    <property type="term" value="F:transmembrane transporter activity"/>
    <property type="evidence" value="ECO:0007669"/>
    <property type="project" value="InterPro"/>
</dbReference>
<feature type="transmembrane region" description="Helical" evidence="8">
    <location>
        <begin position="431"/>
        <end position="452"/>
    </location>
</feature>
<sequence>MAEILPTQEDPQDSAALATVASKNEEKLESELPSQVTLTDQVRIWQLVYRVSIITPEVYSHQYPGRGTEVEPYIVDFIHDDPLNPYNWATWRRWIFLSVVAVSTLAVSFCTSAYLSALPQLREQFHVSDLVITLGLSLFILGFALGPLAWGPLSEEYGRQPLYFITYTILTALNIGVATAKSMPILLVLRFFAGAFGASPLTNSGGVIADMFVSEQRGVGIAAWSACAFIGPAIGPIVSMFVASEAGWRWVMWVMTLFAGTMWIVGSLVVPETYAPVILRRRSQKLTRLTGKLHISIYESKSGHKAGTIEKIRKVLFRPWAFLIYEPIVLLISVYMAILYATLFMMLGAFPIVFAETRGWAQGVSGLPFIGICIGMISGALHTIYDNKRYLKAIAKPENLVPEARLPPALIGAIITPIGMFWFAWTNFPSIHWIVCIFGIVIFCHGSVLVFLSGMNYLIDSYTVFAASVLAANALLRAVLAAAL</sequence>
<feature type="transmembrane region" description="Helical" evidence="8">
    <location>
        <begin position="464"/>
        <end position="483"/>
    </location>
</feature>
<dbReference type="GO" id="GO:0005886">
    <property type="term" value="C:plasma membrane"/>
    <property type="evidence" value="ECO:0007669"/>
    <property type="project" value="UniProtKB-SubCell"/>
</dbReference>
<feature type="transmembrane region" description="Helical" evidence="8">
    <location>
        <begin position="328"/>
        <end position="354"/>
    </location>
</feature>
<evidence type="ECO:0000256" key="7">
    <source>
        <dbReference type="ARBA" id="ARBA00038459"/>
    </source>
</evidence>
<feature type="transmembrane region" description="Helical" evidence="8">
    <location>
        <begin position="162"/>
        <end position="180"/>
    </location>
</feature>
<comment type="caution">
    <text evidence="10">The sequence shown here is derived from an EMBL/GenBank/DDBJ whole genome shotgun (WGS) entry which is preliminary data.</text>
</comment>
<dbReference type="HOGENOM" id="CLU_008455_11_3_1"/>
<evidence type="ECO:0000256" key="3">
    <source>
        <dbReference type="ARBA" id="ARBA00022475"/>
    </source>
</evidence>
<dbReference type="VEuPathDB" id="FungiDB:A1O9_01598"/>
<dbReference type="Pfam" id="PF07690">
    <property type="entry name" value="MFS_1"/>
    <property type="match status" value="1"/>
</dbReference>
<dbReference type="Gene3D" id="1.20.1250.20">
    <property type="entry name" value="MFS general substrate transporter like domains"/>
    <property type="match status" value="1"/>
</dbReference>
<gene>
    <name evidence="10" type="ORF">A1O9_01598</name>
</gene>
<protein>
    <recommendedName>
        <fullName evidence="9">Major facilitator superfamily (MFS) profile domain-containing protein</fullName>
    </recommendedName>
</protein>
<dbReference type="InterPro" id="IPR020846">
    <property type="entry name" value="MFS_dom"/>
</dbReference>
<evidence type="ECO:0000313" key="10">
    <source>
        <dbReference type="EMBL" id="KEF63620.1"/>
    </source>
</evidence>
<dbReference type="RefSeq" id="XP_013266210.1">
    <property type="nucleotide sequence ID" value="XM_013410756.1"/>
</dbReference>
<dbReference type="PANTHER" id="PTHR23502">
    <property type="entry name" value="MAJOR FACILITATOR SUPERFAMILY"/>
    <property type="match status" value="1"/>
</dbReference>
<dbReference type="SUPFAM" id="SSF103473">
    <property type="entry name" value="MFS general substrate transporter"/>
    <property type="match status" value="1"/>
</dbReference>
<evidence type="ECO:0000259" key="9">
    <source>
        <dbReference type="PROSITE" id="PS50850"/>
    </source>
</evidence>
<evidence type="ECO:0000256" key="8">
    <source>
        <dbReference type="SAM" id="Phobius"/>
    </source>
</evidence>
<keyword evidence="3" id="KW-1003">Cell membrane</keyword>
<dbReference type="FunFam" id="1.20.1250.20:FF:000011">
    <property type="entry name" value="MFS multidrug transporter, putative"/>
    <property type="match status" value="1"/>
</dbReference>
<keyword evidence="5 8" id="KW-1133">Transmembrane helix</keyword>
<dbReference type="InterPro" id="IPR036259">
    <property type="entry name" value="MFS_trans_sf"/>
</dbReference>
<reference evidence="10 11" key="1">
    <citation type="submission" date="2013-03" db="EMBL/GenBank/DDBJ databases">
        <title>The Genome Sequence of Exophiala aquamarina CBS 119918.</title>
        <authorList>
            <consortium name="The Broad Institute Genomics Platform"/>
            <person name="Cuomo C."/>
            <person name="de Hoog S."/>
            <person name="Gorbushina A."/>
            <person name="Walker B."/>
            <person name="Young S.K."/>
            <person name="Zeng Q."/>
            <person name="Gargeya S."/>
            <person name="Fitzgerald M."/>
            <person name="Haas B."/>
            <person name="Abouelleil A."/>
            <person name="Allen A.W."/>
            <person name="Alvarado L."/>
            <person name="Arachchi H.M."/>
            <person name="Berlin A.M."/>
            <person name="Chapman S.B."/>
            <person name="Gainer-Dewar J."/>
            <person name="Goldberg J."/>
            <person name="Griggs A."/>
            <person name="Gujja S."/>
            <person name="Hansen M."/>
            <person name="Howarth C."/>
            <person name="Imamovic A."/>
            <person name="Ireland A."/>
            <person name="Larimer J."/>
            <person name="McCowan C."/>
            <person name="Murphy C."/>
            <person name="Pearson M."/>
            <person name="Poon T.W."/>
            <person name="Priest M."/>
            <person name="Roberts A."/>
            <person name="Saif S."/>
            <person name="Shea T."/>
            <person name="Sisk P."/>
            <person name="Sykes S."/>
            <person name="Wortman J."/>
            <person name="Nusbaum C."/>
            <person name="Birren B."/>
        </authorList>
    </citation>
    <scope>NUCLEOTIDE SEQUENCE [LARGE SCALE GENOMIC DNA]</scope>
    <source>
        <strain evidence="10 11">CBS 119918</strain>
    </source>
</reference>
<feature type="transmembrane region" description="Helical" evidence="8">
    <location>
        <begin position="250"/>
        <end position="275"/>
    </location>
</feature>
<keyword evidence="11" id="KW-1185">Reference proteome</keyword>
<evidence type="ECO:0000256" key="4">
    <source>
        <dbReference type="ARBA" id="ARBA00022692"/>
    </source>
</evidence>
<dbReference type="Proteomes" id="UP000027920">
    <property type="component" value="Unassembled WGS sequence"/>
</dbReference>
<feature type="transmembrane region" description="Helical" evidence="8">
    <location>
        <begin position="130"/>
        <end position="150"/>
    </location>
</feature>
<comment type="subcellular location">
    <subcellularLocation>
        <location evidence="1">Cell membrane</location>
        <topology evidence="1">Multi-pass membrane protein</topology>
    </subcellularLocation>
</comment>
<feature type="transmembrane region" description="Helical" evidence="8">
    <location>
        <begin position="366"/>
        <end position="385"/>
    </location>
</feature>
<keyword evidence="2" id="KW-0813">Transport</keyword>
<dbReference type="PROSITE" id="PS50850">
    <property type="entry name" value="MFS"/>
    <property type="match status" value="1"/>
</dbReference>
<dbReference type="GeneID" id="25276544"/>
<feature type="domain" description="Major facilitator superfamily (MFS) profile" evidence="9">
    <location>
        <begin position="96"/>
        <end position="484"/>
    </location>
</feature>
<proteinExistence type="inferred from homology"/>
<dbReference type="AlphaFoldDB" id="A0A072Q6R0"/>
<feature type="transmembrane region" description="Helical" evidence="8">
    <location>
        <begin position="406"/>
        <end position="425"/>
    </location>
</feature>
<evidence type="ECO:0000256" key="5">
    <source>
        <dbReference type="ARBA" id="ARBA00022989"/>
    </source>
</evidence>
<dbReference type="EMBL" id="AMGV01000001">
    <property type="protein sequence ID" value="KEF63620.1"/>
    <property type="molecule type" value="Genomic_DNA"/>
</dbReference>
<evidence type="ECO:0000256" key="1">
    <source>
        <dbReference type="ARBA" id="ARBA00004651"/>
    </source>
</evidence>
<keyword evidence="6 8" id="KW-0472">Membrane</keyword>
<dbReference type="InterPro" id="IPR011701">
    <property type="entry name" value="MFS"/>
</dbReference>
<accession>A0A072Q6R0</accession>
<comment type="similarity">
    <text evidence="7">Belongs to the major facilitator superfamily. DHA1 family. Polyamines/proton antiporter (TC 2.A.1.2.16) subfamily.</text>
</comment>
<evidence type="ECO:0000256" key="2">
    <source>
        <dbReference type="ARBA" id="ARBA00022448"/>
    </source>
</evidence>
<dbReference type="PANTHER" id="PTHR23502:SF186">
    <property type="entry name" value="MAJOR FACILITATOR SUPERFAMILY (MFS) PROFILE DOMAIN-CONTAINING PROTEIN"/>
    <property type="match status" value="1"/>
</dbReference>